<dbReference type="Pfam" id="PF20236">
    <property type="entry name" value="DUF6593"/>
    <property type="match status" value="1"/>
</dbReference>
<keyword evidence="4" id="KW-1185">Reference proteome</keyword>
<name>A0A1B7NE34_9AGAM</name>
<dbReference type="InterPro" id="IPR046528">
    <property type="entry name" value="DUF6593"/>
</dbReference>
<dbReference type="OrthoDB" id="3174721at2759"/>
<protein>
    <recommendedName>
        <fullName evidence="2">DUF6593 domain-containing protein</fullName>
    </recommendedName>
</protein>
<evidence type="ECO:0000256" key="1">
    <source>
        <dbReference type="SAM" id="MobiDB-lite"/>
    </source>
</evidence>
<dbReference type="Proteomes" id="UP000092154">
    <property type="component" value="Unassembled WGS sequence"/>
</dbReference>
<evidence type="ECO:0000313" key="4">
    <source>
        <dbReference type="Proteomes" id="UP000092154"/>
    </source>
</evidence>
<feature type="domain" description="DUF6593" evidence="2">
    <location>
        <begin position="76"/>
        <end position="230"/>
    </location>
</feature>
<evidence type="ECO:0000313" key="3">
    <source>
        <dbReference type="EMBL" id="OAX43004.1"/>
    </source>
</evidence>
<evidence type="ECO:0000259" key="2">
    <source>
        <dbReference type="Pfam" id="PF20236"/>
    </source>
</evidence>
<dbReference type="InParanoid" id="A0A1B7NE34"/>
<organism evidence="3 4">
    <name type="scientific">Rhizopogon vinicolor AM-OR11-026</name>
    <dbReference type="NCBI Taxonomy" id="1314800"/>
    <lineage>
        <taxon>Eukaryota</taxon>
        <taxon>Fungi</taxon>
        <taxon>Dikarya</taxon>
        <taxon>Basidiomycota</taxon>
        <taxon>Agaricomycotina</taxon>
        <taxon>Agaricomycetes</taxon>
        <taxon>Agaricomycetidae</taxon>
        <taxon>Boletales</taxon>
        <taxon>Suillineae</taxon>
        <taxon>Rhizopogonaceae</taxon>
        <taxon>Rhizopogon</taxon>
    </lineage>
</organism>
<gene>
    <name evidence="3" type="ORF">K503DRAFT_241149</name>
</gene>
<sequence length="236" mass="26302">MESSSSVVLATPTTLSTDTLVNSRMTSSLHIPNHNLAPQSSENDSATSNAEVRGPFTFSPFGTNAMLLLPHPLSPNSHPLYHISVSSDCFRPHIYTTTICRGGSDQGSIVAEIKRPLCEHAKHQGTIQIGPKIANIENIHVRKGDCESIQQRYNWHFHEDMSLRWETIHHDGKVVSVQCKVLYGVKNAPVLASFKPIKRRGELQTLEIFPEGLPFMDDIVVSCLVTESKRTTRYDK</sequence>
<proteinExistence type="predicted"/>
<dbReference type="EMBL" id="KV448145">
    <property type="protein sequence ID" value="OAX43004.1"/>
    <property type="molecule type" value="Genomic_DNA"/>
</dbReference>
<feature type="compositionally biased region" description="Polar residues" evidence="1">
    <location>
        <begin position="30"/>
        <end position="50"/>
    </location>
</feature>
<reference evidence="3 4" key="1">
    <citation type="submission" date="2016-06" db="EMBL/GenBank/DDBJ databases">
        <title>Comparative genomics of the ectomycorrhizal sister species Rhizopogon vinicolor and Rhizopogon vesiculosus (Basidiomycota: Boletales) reveals a divergence of the mating type B locus.</title>
        <authorList>
            <consortium name="DOE Joint Genome Institute"/>
            <person name="Mujic A.B."/>
            <person name="Kuo A."/>
            <person name="Tritt A."/>
            <person name="Lipzen A."/>
            <person name="Chen C."/>
            <person name="Johnson J."/>
            <person name="Sharma A."/>
            <person name="Barry K."/>
            <person name="Grigoriev I.V."/>
            <person name="Spatafora J.W."/>
        </authorList>
    </citation>
    <scope>NUCLEOTIDE SEQUENCE [LARGE SCALE GENOMIC DNA]</scope>
    <source>
        <strain evidence="3 4">AM-OR11-026</strain>
    </source>
</reference>
<feature type="region of interest" description="Disordered" evidence="1">
    <location>
        <begin position="30"/>
        <end position="51"/>
    </location>
</feature>
<dbReference type="AlphaFoldDB" id="A0A1B7NE34"/>
<accession>A0A1B7NE34</accession>